<dbReference type="PANTHER" id="PTHR32309">
    <property type="entry name" value="TYROSINE-PROTEIN KINASE"/>
    <property type="match status" value="1"/>
</dbReference>
<dbReference type="RefSeq" id="WP_139626894.1">
    <property type="nucleotide sequence ID" value="NZ_VDCI01000010.1"/>
</dbReference>
<dbReference type="Proteomes" id="UP000309544">
    <property type="component" value="Unassembled WGS sequence"/>
</dbReference>
<dbReference type="PANTHER" id="PTHR32309:SF13">
    <property type="entry name" value="FERRIC ENTEROBACTIN TRANSPORT PROTEIN FEPE"/>
    <property type="match status" value="1"/>
</dbReference>
<dbReference type="InterPro" id="IPR050445">
    <property type="entry name" value="Bact_polysacc_biosynth/exp"/>
</dbReference>
<keyword evidence="2" id="KW-0812">Transmembrane</keyword>
<evidence type="ECO:0000313" key="4">
    <source>
        <dbReference type="Proteomes" id="UP000309544"/>
    </source>
</evidence>
<keyword evidence="1" id="KW-0175">Coiled coil</keyword>
<evidence type="ECO:0008006" key="5">
    <source>
        <dbReference type="Google" id="ProtNLM"/>
    </source>
</evidence>
<gene>
    <name evidence="3" type="ORF">FGF68_09800</name>
</gene>
<keyword evidence="2" id="KW-1133">Transmembrane helix</keyword>
<feature type="transmembrane region" description="Helical" evidence="2">
    <location>
        <begin position="763"/>
        <end position="785"/>
    </location>
</feature>
<name>A0A5C4RY65_PROVB</name>
<reference evidence="3 4" key="1">
    <citation type="submission" date="2019-05" db="EMBL/GenBank/DDBJ databases">
        <title>Draft Whole-Genome sequence of the green sulfur bacterium Prosthecochloris vibrioformis DSM 260.</title>
        <authorList>
            <person name="Meyer T.E."/>
            <person name="Kyndt J.A."/>
        </authorList>
    </citation>
    <scope>NUCLEOTIDE SEQUENCE [LARGE SCALE GENOMIC DNA]</scope>
    <source>
        <strain evidence="3 4">DSM 260</strain>
    </source>
</reference>
<comment type="caution">
    <text evidence="3">The sequence shown here is derived from an EMBL/GenBank/DDBJ whole genome shotgun (WGS) entry which is preliminary data.</text>
</comment>
<dbReference type="CDD" id="cd16441">
    <property type="entry name" value="beta_Kdo_transferase_KpsS"/>
    <property type="match status" value="1"/>
</dbReference>
<keyword evidence="4" id="KW-1185">Reference proteome</keyword>
<organism evidence="3 4">
    <name type="scientific">Prosthecochloris vibrioformis</name>
    <name type="common">Chlorobium vibrioforme</name>
    <dbReference type="NCBI Taxonomy" id="1098"/>
    <lineage>
        <taxon>Bacteria</taxon>
        <taxon>Pseudomonadati</taxon>
        <taxon>Chlorobiota</taxon>
        <taxon>Chlorobiia</taxon>
        <taxon>Chlorobiales</taxon>
        <taxon>Chlorobiaceae</taxon>
        <taxon>Prosthecochloris</taxon>
    </lineage>
</organism>
<keyword evidence="2" id="KW-0472">Membrane</keyword>
<dbReference type="GO" id="GO:0005886">
    <property type="term" value="C:plasma membrane"/>
    <property type="evidence" value="ECO:0007669"/>
    <property type="project" value="TreeGrafter"/>
</dbReference>
<dbReference type="AlphaFoldDB" id="A0A5C4RY65"/>
<dbReference type="GO" id="GO:0015774">
    <property type="term" value="P:polysaccharide transport"/>
    <property type="evidence" value="ECO:0007669"/>
    <property type="project" value="InterPro"/>
</dbReference>
<dbReference type="InterPro" id="IPR007833">
    <property type="entry name" value="Capsule_polysaccharide_synth"/>
</dbReference>
<accession>A0A5C4RY65</accession>
<dbReference type="EMBL" id="VDCI01000010">
    <property type="protein sequence ID" value="TNJ35955.1"/>
    <property type="molecule type" value="Genomic_DNA"/>
</dbReference>
<dbReference type="Pfam" id="PF05159">
    <property type="entry name" value="Capsule_synth"/>
    <property type="match status" value="1"/>
</dbReference>
<dbReference type="GO" id="GO:0000271">
    <property type="term" value="P:polysaccharide biosynthetic process"/>
    <property type="evidence" value="ECO:0007669"/>
    <property type="project" value="InterPro"/>
</dbReference>
<proteinExistence type="predicted"/>
<protein>
    <recommendedName>
        <fullName evidence="5">Capsular biosynthesis protein</fullName>
    </recommendedName>
</protein>
<evidence type="ECO:0000313" key="3">
    <source>
        <dbReference type="EMBL" id="TNJ35955.1"/>
    </source>
</evidence>
<sequence length="790" mass="89643">MIGNGLKAFAGKKVLLLQGPIGPFFSRFAHDLMKVGAEVHKVNFNGGDWLFYPWNAIGYHGSMREWPAFFRKLVTRYSIDTVFLFGDCRPVHSSIRQLCRECDIQVGVFEEGYVRPDYITLEEVGTNGYSRIPREAAWYLQAEIEPPPPTRKVGNTYWWMALWASLYYVAGSLLKPLYPRYIHHRPLTLKEAVYWIRSAWRKWLYAYRERGIEAELTGRHSGNYFLIPLQVHTDSQVRVHSEVDSVEEFIEKVVTSFATHAPADTLLVLKHHPMDRGYHDYTSLLRDLGTKFKLGHRLLYIHDQHLPTLLDHARGVVVINSTVGLSALHHQIPLKVCGSAVYNIDGLTFQGSLDEFWNKAATLKVDKRLYTRFRNHLITKTQLNGSFYSKLITSSLGAGLVWSKEDRDAVTTTSVTKQYSSVISRSISSIKSVNRLLLYTVILPTLFSAIYFGFIKSDIFVSEAHFVIRTPQKQSVSGLDAFLQGTGFSSSQDDTHTVHDFMLSRDALLEIEKQVDFRSAYSQSGIDPSSRFNALGFDDSFEALFRYYQRHVEVFQNASSAISTLKVRAYTPDDAYRINELLLDMGEELINQLNDRGRNDLIRHAQVEVDLAAEKATNAAVALSVFRNSNGLVDPLQQSAIQLQQISKLQDEQLAARTRLEQMYAFTPESPQIPALEKQLEAVEHEMNSELSKVAGSEPSLTNKAVEYERLALELSFAEQQLAAAMATLEQARSDAERQQLYLERIVQPNRPDVAIEPKRARAVLTTFLVGLIVWGILSMLIAGVREHHD</sequence>
<evidence type="ECO:0000256" key="1">
    <source>
        <dbReference type="SAM" id="Coils"/>
    </source>
</evidence>
<evidence type="ECO:0000256" key="2">
    <source>
        <dbReference type="SAM" id="Phobius"/>
    </source>
</evidence>
<dbReference type="GO" id="GO:0004713">
    <property type="term" value="F:protein tyrosine kinase activity"/>
    <property type="evidence" value="ECO:0007669"/>
    <property type="project" value="TreeGrafter"/>
</dbReference>
<feature type="coiled-coil region" evidence="1">
    <location>
        <begin position="673"/>
        <end position="739"/>
    </location>
</feature>